<protein>
    <recommendedName>
        <fullName evidence="3">Enolase C-terminal domain-containing protein</fullName>
    </recommendedName>
</protein>
<evidence type="ECO:0008006" key="3">
    <source>
        <dbReference type="Google" id="ProtNLM"/>
    </source>
</evidence>
<evidence type="ECO:0000313" key="1">
    <source>
        <dbReference type="EMBL" id="TMJ08434.1"/>
    </source>
</evidence>
<accession>A0A537LK96</accession>
<proteinExistence type="predicted"/>
<dbReference type="AlphaFoldDB" id="A0A537LK96"/>
<dbReference type="InterPro" id="IPR036849">
    <property type="entry name" value="Enolase-like_C_sf"/>
</dbReference>
<dbReference type="Proteomes" id="UP000320393">
    <property type="component" value="Unassembled WGS sequence"/>
</dbReference>
<dbReference type="SUPFAM" id="SSF51604">
    <property type="entry name" value="Enolase C-terminal domain-like"/>
    <property type="match status" value="1"/>
</dbReference>
<organism evidence="1 2">
    <name type="scientific">Candidatus Segetimicrobium genomatis</name>
    <dbReference type="NCBI Taxonomy" id="2569760"/>
    <lineage>
        <taxon>Bacteria</taxon>
        <taxon>Bacillati</taxon>
        <taxon>Candidatus Sysuimicrobiota</taxon>
        <taxon>Candidatus Sysuimicrobiia</taxon>
        <taxon>Candidatus Sysuimicrobiales</taxon>
        <taxon>Candidatus Segetimicrobiaceae</taxon>
        <taxon>Candidatus Segetimicrobium</taxon>
    </lineage>
</organism>
<sequence>MKIVAIDTVTVNIPSPFQMTGGYVDVTDTPGLGIELNEGLVREYARRYDEEGPCWFWAGPRGAEWEPARIW</sequence>
<comment type="caution">
    <text evidence="1">The sequence shown here is derived from an EMBL/GenBank/DDBJ whole genome shotgun (WGS) entry which is preliminary data.</text>
</comment>
<name>A0A537LK96_9BACT</name>
<gene>
    <name evidence="1" type="ORF">E6H02_09950</name>
</gene>
<reference evidence="1 2" key="1">
    <citation type="journal article" date="2019" name="Nat. Microbiol.">
        <title>Mediterranean grassland soil C-N compound turnover is dependent on rainfall and depth, and is mediated by genomically divergent microorganisms.</title>
        <authorList>
            <person name="Diamond S."/>
            <person name="Andeer P.F."/>
            <person name="Li Z."/>
            <person name="Crits-Christoph A."/>
            <person name="Burstein D."/>
            <person name="Anantharaman K."/>
            <person name="Lane K.R."/>
            <person name="Thomas B.C."/>
            <person name="Pan C."/>
            <person name="Northen T.R."/>
            <person name="Banfield J.F."/>
        </authorList>
    </citation>
    <scope>NUCLEOTIDE SEQUENCE [LARGE SCALE GENOMIC DNA]</scope>
    <source>
        <strain evidence="1">NP_5</strain>
    </source>
</reference>
<dbReference type="EMBL" id="VBAM01000397">
    <property type="protein sequence ID" value="TMJ08434.1"/>
    <property type="molecule type" value="Genomic_DNA"/>
</dbReference>
<evidence type="ECO:0000313" key="2">
    <source>
        <dbReference type="Proteomes" id="UP000320393"/>
    </source>
</evidence>
<dbReference type="Gene3D" id="3.20.20.120">
    <property type="entry name" value="Enolase-like C-terminal domain"/>
    <property type="match status" value="1"/>
</dbReference>